<organism evidence="2 4">
    <name type="scientific">Medicago truncatula</name>
    <name type="common">Barrel medic</name>
    <name type="synonym">Medicago tribuloides</name>
    <dbReference type="NCBI Taxonomy" id="3880"/>
    <lineage>
        <taxon>Eukaryota</taxon>
        <taxon>Viridiplantae</taxon>
        <taxon>Streptophyta</taxon>
        <taxon>Embryophyta</taxon>
        <taxon>Tracheophyta</taxon>
        <taxon>Spermatophyta</taxon>
        <taxon>Magnoliopsida</taxon>
        <taxon>eudicotyledons</taxon>
        <taxon>Gunneridae</taxon>
        <taxon>Pentapetalae</taxon>
        <taxon>rosids</taxon>
        <taxon>fabids</taxon>
        <taxon>Fabales</taxon>
        <taxon>Fabaceae</taxon>
        <taxon>Papilionoideae</taxon>
        <taxon>50 kb inversion clade</taxon>
        <taxon>NPAAA clade</taxon>
        <taxon>Hologalegina</taxon>
        <taxon>IRL clade</taxon>
        <taxon>Trifolieae</taxon>
        <taxon>Medicago</taxon>
    </lineage>
</organism>
<feature type="transmembrane region" description="Helical" evidence="1">
    <location>
        <begin position="32"/>
        <end position="50"/>
    </location>
</feature>
<dbReference type="HOGENOM" id="CLU_2389482_0_0_1"/>
<dbReference type="Proteomes" id="UP000002051">
    <property type="component" value="Unassembled WGS sequence"/>
</dbReference>
<reference evidence="2 4" key="1">
    <citation type="journal article" date="2011" name="Nature">
        <title>The Medicago genome provides insight into the evolution of rhizobial symbioses.</title>
        <authorList>
            <person name="Young N.D."/>
            <person name="Debelle F."/>
            <person name="Oldroyd G.E."/>
            <person name="Geurts R."/>
            <person name="Cannon S.B."/>
            <person name="Udvardi M.K."/>
            <person name="Benedito V.A."/>
            <person name="Mayer K.F."/>
            <person name="Gouzy J."/>
            <person name="Schoof H."/>
            <person name="Van de Peer Y."/>
            <person name="Proost S."/>
            <person name="Cook D.R."/>
            <person name="Meyers B.C."/>
            <person name="Spannagl M."/>
            <person name="Cheung F."/>
            <person name="De Mita S."/>
            <person name="Krishnakumar V."/>
            <person name="Gundlach H."/>
            <person name="Zhou S."/>
            <person name="Mudge J."/>
            <person name="Bharti A.K."/>
            <person name="Murray J.D."/>
            <person name="Naoumkina M.A."/>
            <person name="Rosen B."/>
            <person name="Silverstein K.A."/>
            <person name="Tang H."/>
            <person name="Rombauts S."/>
            <person name="Zhao P.X."/>
            <person name="Zhou P."/>
            <person name="Barbe V."/>
            <person name="Bardou P."/>
            <person name="Bechner M."/>
            <person name="Bellec A."/>
            <person name="Berger A."/>
            <person name="Berges H."/>
            <person name="Bidwell S."/>
            <person name="Bisseling T."/>
            <person name="Choisne N."/>
            <person name="Couloux A."/>
            <person name="Denny R."/>
            <person name="Deshpande S."/>
            <person name="Dai X."/>
            <person name="Doyle J.J."/>
            <person name="Dudez A.M."/>
            <person name="Farmer A.D."/>
            <person name="Fouteau S."/>
            <person name="Franken C."/>
            <person name="Gibelin C."/>
            <person name="Gish J."/>
            <person name="Goldstein S."/>
            <person name="Gonzalez A.J."/>
            <person name="Green P.J."/>
            <person name="Hallab A."/>
            <person name="Hartog M."/>
            <person name="Hua A."/>
            <person name="Humphray S.J."/>
            <person name="Jeong D.H."/>
            <person name="Jing Y."/>
            <person name="Jocker A."/>
            <person name="Kenton S.M."/>
            <person name="Kim D.J."/>
            <person name="Klee K."/>
            <person name="Lai H."/>
            <person name="Lang C."/>
            <person name="Lin S."/>
            <person name="Macmil S.L."/>
            <person name="Magdelenat G."/>
            <person name="Matthews L."/>
            <person name="McCorrison J."/>
            <person name="Monaghan E.L."/>
            <person name="Mun J.H."/>
            <person name="Najar F.Z."/>
            <person name="Nicholson C."/>
            <person name="Noirot C."/>
            <person name="O'Bleness M."/>
            <person name="Paule C.R."/>
            <person name="Poulain J."/>
            <person name="Prion F."/>
            <person name="Qin B."/>
            <person name="Qu C."/>
            <person name="Retzel E.F."/>
            <person name="Riddle C."/>
            <person name="Sallet E."/>
            <person name="Samain S."/>
            <person name="Samson N."/>
            <person name="Sanders I."/>
            <person name="Saurat O."/>
            <person name="Scarpelli C."/>
            <person name="Schiex T."/>
            <person name="Segurens B."/>
            <person name="Severin A.J."/>
            <person name="Sherrier D.J."/>
            <person name="Shi R."/>
            <person name="Sims S."/>
            <person name="Singer S.R."/>
            <person name="Sinharoy S."/>
            <person name="Sterck L."/>
            <person name="Viollet A."/>
            <person name="Wang B.B."/>
            <person name="Wang K."/>
            <person name="Wang M."/>
            <person name="Wang X."/>
            <person name="Warfsmann J."/>
            <person name="Weissenbach J."/>
            <person name="White D.D."/>
            <person name="White J.D."/>
            <person name="Wiley G.B."/>
            <person name="Wincker P."/>
            <person name="Xing Y."/>
            <person name="Yang L."/>
            <person name="Yao Z."/>
            <person name="Ying F."/>
            <person name="Zhai J."/>
            <person name="Zhou L."/>
            <person name="Zuber A."/>
            <person name="Denarie J."/>
            <person name="Dixon R.A."/>
            <person name="May G.D."/>
            <person name="Schwartz D.C."/>
            <person name="Rogers J."/>
            <person name="Quetier F."/>
            <person name="Town C.D."/>
            <person name="Roe B.A."/>
        </authorList>
    </citation>
    <scope>NUCLEOTIDE SEQUENCE [LARGE SCALE GENOMIC DNA]</scope>
    <source>
        <strain evidence="2">A17</strain>
        <strain evidence="3 4">cv. Jemalong A17</strain>
    </source>
</reference>
<keyword evidence="4" id="KW-1185">Reference proteome</keyword>
<protein>
    <submittedName>
        <fullName evidence="2">Transmembrane protein, putative</fullName>
    </submittedName>
</protein>
<gene>
    <name evidence="2" type="ordered locus">MTR_1g086220</name>
</gene>
<evidence type="ECO:0000313" key="3">
    <source>
        <dbReference type="EnsemblPlants" id="AES61571"/>
    </source>
</evidence>
<evidence type="ECO:0000256" key="1">
    <source>
        <dbReference type="SAM" id="Phobius"/>
    </source>
</evidence>
<dbReference type="AlphaFoldDB" id="G7IBS0"/>
<proteinExistence type="predicted"/>
<reference evidence="3" key="3">
    <citation type="submission" date="2015-04" db="UniProtKB">
        <authorList>
            <consortium name="EnsemblPlants"/>
        </authorList>
    </citation>
    <scope>IDENTIFICATION</scope>
    <source>
        <strain evidence="3">cv. Jemalong A17</strain>
    </source>
</reference>
<keyword evidence="1" id="KW-1133">Transmembrane helix</keyword>
<name>G7IBS0_MEDTR</name>
<reference evidence="2 4" key="2">
    <citation type="journal article" date="2014" name="BMC Genomics">
        <title>An improved genome release (version Mt4.0) for the model legume Medicago truncatula.</title>
        <authorList>
            <person name="Tang H."/>
            <person name="Krishnakumar V."/>
            <person name="Bidwell S."/>
            <person name="Rosen B."/>
            <person name="Chan A."/>
            <person name="Zhou S."/>
            <person name="Gentzbittel L."/>
            <person name="Childs K.L."/>
            <person name="Yandell M."/>
            <person name="Gundlach H."/>
            <person name="Mayer K.F."/>
            <person name="Schwartz D.C."/>
            <person name="Town C.D."/>
        </authorList>
    </citation>
    <scope>GENOME REANNOTATION</scope>
    <source>
        <strain evidence="3 4">cv. Jemalong A17</strain>
    </source>
</reference>
<dbReference type="PaxDb" id="3880-AES61571"/>
<evidence type="ECO:0000313" key="2">
    <source>
        <dbReference type="EMBL" id="AES61571.1"/>
    </source>
</evidence>
<keyword evidence="1 2" id="KW-0812">Transmembrane</keyword>
<dbReference type="EnsemblPlants" id="AES61571">
    <property type="protein sequence ID" value="AES61571"/>
    <property type="gene ID" value="MTR_1g086220"/>
</dbReference>
<accession>G7IBS0</accession>
<dbReference type="EMBL" id="CM001217">
    <property type="protein sequence ID" value="AES61571.1"/>
    <property type="molecule type" value="Genomic_DNA"/>
</dbReference>
<keyword evidence="1" id="KW-0472">Membrane</keyword>
<evidence type="ECO:0000313" key="4">
    <source>
        <dbReference type="Proteomes" id="UP000002051"/>
    </source>
</evidence>
<sequence length="94" mass="10969">MEHFSVLRHSSKSSFILAKPQDHSWLMNLNGLLPLIEMLRIFFANIYYGARFRQMTISAQELKEQMSSRAMQTETNFLLQVLPETLTSSSRMKN</sequence>